<dbReference type="SUPFAM" id="SSF52821">
    <property type="entry name" value="Rhodanese/Cell cycle control phosphatase"/>
    <property type="match status" value="1"/>
</dbReference>
<dbReference type="InterPro" id="IPR016130">
    <property type="entry name" value="Tyr_Pase_AS"/>
</dbReference>
<evidence type="ECO:0000256" key="1">
    <source>
        <dbReference type="ARBA" id="ARBA00009649"/>
    </source>
</evidence>
<sequence length="1233" mass="131080">MKEHPLPPPLPPKDVATTPLLEKQQQHPPAVFFNRSSPTPLASTIAQRRLQQRKPMGLQLDTAAGSPLAGLLPPPPATAAGAWTPRTPAAIPDTQHISRHHDSSSRRLPPISSNGSSRLARAAATPGLATGAPAPTVGGGDTQESLKSFQEAINASSLSSSFALRPSLLGTSAVSRSPKLEMRKPPLNRPGSSKQSQQQQQQQRRVAGLNYLGSAMLSSKLADRATAATNNGGVVIDMRKSADYISSHIRSAIGMTVPTTLVKRSNFPVQRLLDMLHVSEEQKQQLAYWKQGPWVAIYGEGTHEETASEDAQLVLLARKFMSEAPATCCVYVLEGGYADFSRMHPAVCEFSVAPSVGPLPVLSLPALATAPLGDKPTLDLDNSMLRKLRQTPGGGFDPNEVISMRMPPEFATLKALSTPPGPAMEPLELVAQASSVAAPLTPRGFASLDEMQLKVLPAYLRLVANPDTGPGVLMKLFKNLDTAEYWRLKTMIDNSGAVTETNLFTISAGLELGTKNRYSTILPFDRTRVKLQRRWSRSVTESCADKGKAAVAGGGSNVNKPLPPLPPGTPLGVIGGVTPMMTPVGGISGSAAHLRLRMQGDRPVSYDHSVAIAGTPTHLVSPLLGGEGASGSQQLSMLMAKRSSQRVEIGKKGKSSLSGDYDDDGHHAAVDADVDSEAAALWSAMSAGAGGSSASDYINASYLSYFGGPLYIATQGPLPETMGDFWHMVWEHKSRVVVMLTRSTEYGRAKCHQYWPNMLGGDVTYGDIEVVFEAEALHPDDHSVMARRFKLTHAGVSVAVTHLQYLGWPDHGVPENPLGVLRLRQLAHRAQTEAEHGVGRRIPMVVHCSAGCGRTGAFCAIDTLLSLAETQSLAVDADGDVSMSDNGVQRGCVGPVPQALRSDSNSSLDSNSAGQSLGGWVEQPAAEFRDNLVFMVVARFREQRMMSVQTGRQFAFCHETLVWALLGVGPRPLERAIDRRLVAEWNRANYPGLSPKDCMDITYLMRGRSEMVSAMQSAAEEECVAAASRASVDIGGSPSVMAPPMIKRSNTVGAARRGLFGSMFRPSGDKAVSSPGVAVAAAAAGEGTRQLREMELVSSVIMASNEQLSAVAEEELSGGSAERPLPPFPTCGAEALDTGNDYFGNVPSGASDNLSSGGSFHQESLSAGNGHAHAQTPTAAEWRRNMLGHYLESGGEYVHSPHAHLSHQLHLHGGSNGNTPLASPSALASPRVK</sequence>
<feature type="compositionally biased region" description="Low complexity" evidence="3">
    <location>
        <begin position="192"/>
        <end position="203"/>
    </location>
</feature>
<feature type="compositionally biased region" description="Low complexity" evidence="3">
    <location>
        <begin position="902"/>
        <end position="912"/>
    </location>
</feature>
<evidence type="ECO:0000313" key="8">
    <source>
        <dbReference type="Proteomes" id="UP001140011"/>
    </source>
</evidence>
<reference evidence="7" key="1">
    <citation type="submission" date="2022-07" db="EMBL/GenBank/DDBJ databases">
        <title>Phylogenomic reconstructions and comparative analyses of Kickxellomycotina fungi.</title>
        <authorList>
            <person name="Reynolds N.K."/>
            <person name="Stajich J.E."/>
            <person name="Barry K."/>
            <person name="Grigoriev I.V."/>
            <person name="Crous P."/>
            <person name="Smith M.E."/>
        </authorList>
    </citation>
    <scope>NUCLEOTIDE SEQUENCE</scope>
    <source>
        <strain evidence="7">BCRC 34297</strain>
    </source>
</reference>
<feature type="region of interest" description="Disordered" evidence="3">
    <location>
        <begin position="895"/>
        <end position="915"/>
    </location>
</feature>
<dbReference type="CDD" id="cd18533">
    <property type="entry name" value="PTP_fungal"/>
    <property type="match status" value="1"/>
</dbReference>
<dbReference type="PRINTS" id="PR00700">
    <property type="entry name" value="PRTYPHPHTASE"/>
</dbReference>
<dbReference type="OrthoDB" id="6058203at2759"/>
<keyword evidence="8" id="KW-1185">Reference proteome</keyword>
<evidence type="ECO:0000259" key="6">
    <source>
        <dbReference type="PROSITE" id="PS50206"/>
    </source>
</evidence>
<dbReference type="InterPro" id="IPR001763">
    <property type="entry name" value="Rhodanese-like_dom"/>
</dbReference>
<dbReference type="Gene3D" id="3.90.190.10">
    <property type="entry name" value="Protein tyrosine phosphatase superfamily"/>
    <property type="match status" value="2"/>
</dbReference>
<organism evidence="7 8">
    <name type="scientific">Coemansia pectinata</name>
    <dbReference type="NCBI Taxonomy" id="1052879"/>
    <lineage>
        <taxon>Eukaryota</taxon>
        <taxon>Fungi</taxon>
        <taxon>Fungi incertae sedis</taxon>
        <taxon>Zoopagomycota</taxon>
        <taxon>Kickxellomycotina</taxon>
        <taxon>Kickxellomycetes</taxon>
        <taxon>Kickxellales</taxon>
        <taxon>Kickxellaceae</taxon>
        <taxon>Coemansia</taxon>
    </lineage>
</organism>
<feature type="domain" description="Tyrosine specific protein phosphatases" evidence="5">
    <location>
        <begin position="821"/>
        <end position="864"/>
    </location>
</feature>
<dbReference type="Gene3D" id="3.40.250.10">
    <property type="entry name" value="Rhodanese-like domain"/>
    <property type="match status" value="1"/>
</dbReference>
<dbReference type="PANTHER" id="PTHR19134:SF449">
    <property type="entry name" value="TYROSINE-PROTEIN PHOSPHATASE 1"/>
    <property type="match status" value="1"/>
</dbReference>
<dbReference type="SMART" id="SM00194">
    <property type="entry name" value="PTPc"/>
    <property type="match status" value="1"/>
</dbReference>
<evidence type="ECO:0000256" key="2">
    <source>
        <dbReference type="ARBA" id="ARBA00013064"/>
    </source>
</evidence>
<feature type="region of interest" description="Disordered" evidence="3">
    <location>
        <begin position="1"/>
        <end position="143"/>
    </location>
</feature>
<dbReference type="EMBL" id="JANBUH010000082">
    <property type="protein sequence ID" value="KAJ2755024.1"/>
    <property type="molecule type" value="Genomic_DNA"/>
</dbReference>
<dbReference type="SMART" id="SM00404">
    <property type="entry name" value="PTPc_motif"/>
    <property type="match status" value="1"/>
</dbReference>
<evidence type="ECO:0000259" key="5">
    <source>
        <dbReference type="PROSITE" id="PS50056"/>
    </source>
</evidence>
<dbReference type="EC" id="3.1.3.48" evidence="2"/>
<dbReference type="Pfam" id="PF00102">
    <property type="entry name" value="Y_phosphatase"/>
    <property type="match status" value="1"/>
</dbReference>
<dbReference type="InterPro" id="IPR003595">
    <property type="entry name" value="Tyr_Pase_cat"/>
</dbReference>
<accession>A0A9W8H2G4</accession>
<evidence type="ECO:0000256" key="3">
    <source>
        <dbReference type="SAM" id="MobiDB-lite"/>
    </source>
</evidence>
<dbReference type="SUPFAM" id="SSF52799">
    <property type="entry name" value="(Phosphotyrosine protein) phosphatases II"/>
    <property type="match status" value="2"/>
</dbReference>
<dbReference type="PROSITE" id="PS50206">
    <property type="entry name" value="RHODANESE_3"/>
    <property type="match status" value="1"/>
</dbReference>
<feature type="region of interest" description="Disordered" evidence="3">
    <location>
        <begin position="1208"/>
        <end position="1233"/>
    </location>
</feature>
<gene>
    <name evidence="7" type="ORF">GGI19_001980</name>
</gene>
<comment type="similarity">
    <text evidence="1">Belongs to the protein-tyrosine phosphatase family. Non-receptor class subfamily.</text>
</comment>
<feature type="domain" description="Tyrosine-protein phosphatase" evidence="4">
    <location>
        <begin position="691"/>
        <end position="964"/>
    </location>
</feature>
<dbReference type="InterPro" id="IPR000242">
    <property type="entry name" value="PTP_cat"/>
</dbReference>
<name>A0A9W8H2G4_9FUNG</name>
<dbReference type="PROSITE" id="PS50056">
    <property type="entry name" value="TYR_PHOSPHATASE_2"/>
    <property type="match status" value="1"/>
</dbReference>
<evidence type="ECO:0000259" key="4">
    <source>
        <dbReference type="PROSITE" id="PS50055"/>
    </source>
</evidence>
<dbReference type="AlphaFoldDB" id="A0A9W8H2G4"/>
<dbReference type="GO" id="GO:0004725">
    <property type="term" value="F:protein tyrosine phosphatase activity"/>
    <property type="evidence" value="ECO:0007669"/>
    <property type="project" value="UniProtKB-EC"/>
</dbReference>
<feature type="region of interest" description="Disordered" evidence="3">
    <location>
        <begin position="174"/>
        <end position="205"/>
    </location>
</feature>
<dbReference type="InterPro" id="IPR000387">
    <property type="entry name" value="Tyr_Pase_dom"/>
</dbReference>
<comment type="caution">
    <text evidence="7">The sequence shown here is derived from an EMBL/GenBank/DDBJ whole genome shotgun (WGS) entry which is preliminary data.</text>
</comment>
<feature type="compositionally biased region" description="Polar residues" evidence="3">
    <location>
        <begin position="1148"/>
        <end position="1167"/>
    </location>
</feature>
<dbReference type="InterPro" id="IPR036873">
    <property type="entry name" value="Rhodanese-like_dom_sf"/>
</dbReference>
<protein>
    <recommendedName>
        <fullName evidence="2">protein-tyrosine-phosphatase</fullName>
        <ecNumber evidence="2">3.1.3.48</ecNumber>
    </recommendedName>
</protein>
<dbReference type="PANTHER" id="PTHR19134">
    <property type="entry name" value="RECEPTOR-TYPE TYROSINE-PROTEIN PHOSPHATASE"/>
    <property type="match status" value="1"/>
</dbReference>
<dbReference type="PROSITE" id="PS00383">
    <property type="entry name" value="TYR_PHOSPHATASE_1"/>
    <property type="match status" value="1"/>
</dbReference>
<proteinExistence type="inferred from homology"/>
<dbReference type="Proteomes" id="UP001140011">
    <property type="component" value="Unassembled WGS sequence"/>
</dbReference>
<feature type="compositionally biased region" description="Polar residues" evidence="3">
    <location>
        <begin position="34"/>
        <end position="46"/>
    </location>
</feature>
<feature type="compositionally biased region" description="Pro residues" evidence="3">
    <location>
        <begin position="1"/>
        <end position="12"/>
    </location>
</feature>
<feature type="compositionally biased region" description="Low complexity" evidence="3">
    <location>
        <begin position="78"/>
        <end position="90"/>
    </location>
</feature>
<dbReference type="PROSITE" id="PS50055">
    <property type="entry name" value="TYR_PHOSPHATASE_PTP"/>
    <property type="match status" value="1"/>
</dbReference>
<evidence type="ECO:0000313" key="7">
    <source>
        <dbReference type="EMBL" id="KAJ2755024.1"/>
    </source>
</evidence>
<feature type="domain" description="Rhodanese" evidence="6">
    <location>
        <begin position="229"/>
        <end position="349"/>
    </location>
</feature>
<feature type="region of interest" description="Disordered" evidence="3">
    <location>
        <begin position="1142"/>
        <end position="1177"/>
    </location>
</feature>
<dbReference type="InterPro" id="IPR029021">
    <property type="entry name" value="Prot-tyrosine_phosphatase-like"/>
</dbReference>
<feature type="compositionally biased region" description="Low complexity" evidence="3">
    <location>
        <begin position="118"/>
        <end position="136"/>
    </location>
</feature>
<dbReference type="InterPro" id="IPR050348">
    <property type="entry name" value="Protein-Tyr_Phosphatase"/>
</dbReference>